<dbReference type="OrthoDB" id="998691at2759"/>
<dbReference type="STRING" id="210143.A0A1R3HXU2"/>
<dbReference type="Pfam" id="PF25055">
    <property type="entry name" value="DUF7792"/>
    <property type="match status" value="1"/>
</dbReference>
<evidence type="ECO:0000256" key="1">
    <source>
        <dbReference type="ARBA" id="ARBA00022737"/>
    </source>
</evidence>
<comment type="caution">
    <text evidence="3">The sequence shown here is derived from an EMBL/GenBank/DDBJ whole genome shotgun (WGS) entry which is preliminary data.</text>
</comment>
<reference evidence="3 4" key="1">
    <citation type="submission" date="2013-09" db="EMBL/GenBank/DDBJ databases">
        <title>Corchorus capsularis genome sequencing.</title>
        <authorList>
            <person name="Alam M."/>
            <person name="Haque M.S."/>
            <person name="Islam M.S."/>
            <person name="Emdad E.M."/>
            <person name="Islam M.M."/>
            <person name="Ahmed B."/>
            <person name="Halim A."/>
            <person name="Hossen Q.M.M."/>
            <person name="Hossain M.Z."/>
            <person name="Ahmed R."/>
            <person name="Khan M.M."/>
            <person name="Islam R."/>
            <person name="Rashid M.M."/>
            <person name="Khan S.A."/>
            <person name="Rahman M.S."/>
            <person name="Alam M."/>
        </authorList>
    </citation>
    <scope>NUCLEOTIDE SEQUENCE [LARGE SCALE GENOMIC DNA]</scope>
    <source>
        <strain evidence="4">cv. CVL-1</strain>
        <tissue evidence="3">Whole seedling</tissue>
    </source>
</reference>
<keyword evidence="4" id="KW-1185">Reference proteome</keyword>
<organism evidence="3 4">
    <name type="scientific">Corchorus capsularis</name>
    <name type="common">Jute</name>
    <dbReference type="NCBI Taxonomy" id="210143"/>
    <lineage>
        <taxon>Eukaryota</taxon>
        <taxon>Viridiplantae</taxon>
        <taxon>Streptophyta</taxon>
        <taxon>Embryophyta</taxon>
        <taxon>Tracheophyta</taxon>
        <taxon>Spermatophyta</taxon>
        <taxon>Magnoliopsida</taxon>
        <taxon>eudicotyledons</taxon>
        <taxon>Gunneridae</taxon>
        <taxon>Pentapetalae</taxon>
        <taxon>rosids</taxon>
        <taxon>malvids</taxon>
        <taxon>Malvales</taxon>
        <taxon>Malvaceae</taxon>
        <taxon>Grewioideae</taxon>
        <taxon>Apeibeae</taxon>
        <taxon>Corchorus</taxon>
    </lineage>
</organism>
<dbReference type="InterPro" id="IPR056694">
    <property type="entry name" value="DUF7792"/>
</dbReference>
<protein>
    <submittedName>
        <fullName evidence="3">Armadillo</fullName>
    </submittedName>
</protein>
<dbReference type="PANTHER" id="PTHR46168:SF1">
    <property type="entry name" value="ARMADILLO REPEAT ONLY 4"/>
    <property type="match status" value="1"/>
</dbReference>
<evidence type="ECO:0000259" key="2">
    <source>
        <dbReference type="Pfam" id="PF25055"/>
    </source>
</evidence>
<dbReference type="Gene3D" id="1.25.10.10">
    <property type="entry name" value="Leucine-rich Repeat Variant"/>
    <property type="match status" value="2"/>
</dbReference>
<feature type="domain" description="DUF7792" evidence="2">
    <location>
        <begin position="2"/>
        <end position="105"/>
    </location>
</feature>
<dbReference type="SMART" id="SM00185">
    <property type="entry name" value="ARM"/>
    <property type="match status" value="2"/>
</dbReference>
<evidence type="ECO:0000313" key="4">
    <source>
        <dbReference type="Proteomes" id="UP000188268"/>
    </source>
</evidence>
<sequence>MAQSFLHQWLDVVKRVNRLTLMLETLLDFIKYSTKKSLYLRPVDVILEEVQRSLKHALAMASNCNLQNVFCRIFTFTTESPDFQTLFRNLNDSSGNMRWLLEVYDPKNNGTFGGIIVFLPPIAINNPFLLLVWHCIATVQMGRHLSDRIDAVNSLASLAEDNDMYKRCIVEERGVPVLLKLLEESPFLEAQIAAINALCIIADVEEIMQIIAIAIVGLLYNAPVEEALWMLARGNVSNCRIITETKAMLCLANLVQKKQSRLLQYYCLMTIKEIAAAAESDIGFRCATFKTNSPSAKAVVNQLLRVIKESKKPEFQIAAIKSVGSLARIFPARESTRVIGALVSLLDNRHLAVASESTIALQKFTCEKNFLHEEHLKSIEESSALMRLQRCGEFAVIQ</sequence>
<dbReference type="SUPFAM" id="SSF48371">
    <property type="entry name" value="ARM repeat"/>
    <property type="match status" value="1"/>
</dbReference>
<dbReference type="AlphaFoldDB" id="A0A1R3HXU2"/>
<dbReference type="PANTHER" id="PTHR46168">
    <property type="entry name" value="ARMADILLO REPEAT ONLY 4"/>
    <property type="match status" value="1"/>
</dbReference>
<dbReference type="EMBL" id="AWWV01011040">
    <property type="protein sequence ID" value="OMO75182.1"/>
    <property type="molecule type" value="Genomic_DNA"/>
</dbReference>
<dbReference type="Proteomes" id="UP000188268">
    <property type="component" value="Unassembled WGS sequence"/>
</dbReference>
<dbReference type="InterPro" id="IPR016024">
    <property type="entry name" value="ARM-type_fold"/>
</dbReference>
<accession>A0A1R3HXU2</accession>
<keyword evidence="1" id="KW-0677">Repeat</keyword>
<name>A0A1R3HXU2_COCAP</name>
<dbReference type="InterPro" id="IPR000225">
    <property type="entry name" value="Armadillo"/>
</dbReference>
<dbReference type="Gramene" id="OMO75182">
    <property type="protein sequence ID" value="OMO75182"/>
    <property type="gene ID" value="CCACVL1_16279"/>
</dbReference>
<proteinExistence type="predicted"/>
<evidence type="ECO:0000313" key="3">
    <source>
        <dbReference type="EMBL" id="OMO75182.1"/>
    </source>
</evidence>
<gene>
    <name evidence="3" type="ORF">CCACVL1_16279</name>
</gene>
<dbReference type="InterPro" id="IPR011989">
    <property type="entry name" value="ARM-like"/>
</dbReference>